<keyword evidence="13" id="KW-1185">Reference proteome</keyword>
<keyword evidence="9 10" id="KW-0472">Membrane</keyword>
<keyword evidence="7 10" id="KW-0256">Endoplasmic reticulum</keyword>
<feature type="transmembrane region" description="Helical" evidence="10">
    <location>
        <begin position="203"/>
        <end position="221"/>
    </location>
</feature>
<evidence type="ECO:0000256" key="7">
    <source>
        <dbReference type="ARBA" id="ARBA00022824"/>
    </source>
</evidence>
<feature type="transmembrane region" description="Helical" evidence="10">
    <location>
        <begin position="465"/>
        <end position="482"/>
    </location>
</feature>
<feature type="compositionally biased region" description="Basic residues" evidence="11">
    <location>
        <begin position="10"/>
        <end position="20"/>
    </location>
</feature>
<dbReference type="OrthoDB" id="5589195at2759"/>
<evidence type="ECO:0000256" key="2">
    <source>
        <dbReference type="ARBA" id="ARBA00004922"/>
    </source>
</evidence>
<dbReference type="InterPro" id="IPR004856">
    <property type="entry name" value="Glyco_trans_ALG6/ALG8"/>
</dbReference>
<feature type="transmembrane region" description="Helical" evidence="10">
    <location>
        <begin position="370"/>
        <end position="388"/>
    </location>
</feature>
<gene>
    <name evidence="12" type="ORF">BT63DRAFT_445156</name>
</gene>
<comment type="pathway">
    <text evidence="2 10">Protein modification; protein glycosylation.</text>
</comment>
<dbReference type="PANTHER" id="PTHR12413">
    <property type="entry name" value="DOLICHYL GLYCOSYLTRANSFERASE"/>
    <property type="match status" value="1"/>
</dbReference>
<evidence type="ECO:0000256" key="6">
    <source>
        <dbReference type="ARBA" id="ARBA00022692"/>
    </source>
</evidence>
<proteinExistence type="inferred from homology"/>
<dbReference type="GO" id="GO:0042281">
    <property type="term" value="F:dolichyl pyrophosphate Man9GlcNAc2 alpha-1,3-glucosyltransferase activity"/>
    <property type="evidence" value="ECO:0007669"/>
    <property type="project" value="TreeGrafter"/>
</dbReference>
<protein>
    <recommendedName>
        <fullName evidence="10">Alpha-1,3-glucosyltransferase</fullName>
        <ecNumber evidence="10">2.4.1.-</ecNumber>
    </recommendedName>
</protein>
<evidence type="ECO:0000256" key="1">
    <source>
        <dbReference type="ARBA" id="ARBA00004477"/>
    </source>
</evidence>
<feature type="transmembrane region" description="Helical" evidence="10">
    <location>
        <begin position="266"/>
        <end position="286"/>
    </location>
</feature>
<feature type="transmembrane region" description="Helical" evidence="10">
    <location>
        <begin position="394"/>
        <end position="411"/>
    </location>
</feature>
<feature type="transmembrane region" description="Helical" evidence="10">
    <location>
        <begin position="43"/>
        <end position="63"/>
    </location>
</feature>
<keyword evidence="4 10" id="KW-0328">Glycosyltransferase</keyword>
<dbReference type="Proteomes" id="UP000799302">
    <property type="component" value="Unassembled WGS sequence"/>
</dbReference>
<reference evidence="12" key="1">
    <citation type="journal article" date="2020" name="Stud. Mycol.">
        <title>101 Dothideomycetes genomes: a test case for predicting lifestyles and emergence of pathogens.</title>
        <authorList>
            <person name="Haridas S."/>
            <person name="Albert R."/>
            <person name="Binder M."/>
            <person name="Bloem J."/>
            <person name="Labutti K."/>
            <person name="Salamov A."/>
            <person name="Andreopoulos B."/>
            <person name="Baker S."/>
            <person name="Barry K."/>
            <person name="Bills G."/>
            <person name="Bluhm B."/>
            <person name="Cannon C."/>
            <person name="Castanera R."/>
            <person name="Culley D."/>
            <person name="Daum C."/>
            <person name="Ezra D."/>
            <person name="Gonzalez J."/>
            <person name="Henrissat B."/>
            <person name="Kuo A."/>
            <person name="Liang C."/>
            <person name="Lipzen A."/>
            <person name="Lutzoni F."/>
            <person name="Magnuson J."/>
            <person name="Mondo S."/>
            <person name="Nolan M."/>
            <person name="Ohm R."/>
            <person name="Pangilinan J."/>
            <person name="Park H.-J."/>
            <person name="Ramirez L."/>
            <person name="Alfaro M."/>
            <person name="Sun H."/>
            <person name="Tritt A."/>
            <person name="Yoshinaga Y."/>
            <person name="Zwiers L.-H."/>
            <person name="Turgeon B."/>
            <person name="Goodwin S."/>
            <person name="Spatafora J."/>
            <person name="Crous P."/>
            <person name="Grigoriev I."/>
        </authorList>
    </citation>
    <scope>NUCLEOTIDE SEQUENCE</scope>
    <source>
        <strain evidence="12">CBS 115976</strain>
    </source>
</reference>
<organism evidence="12 13">
    <name type="scientific">Microthyrium microscopicum</name>
    <dbReference type="NCBI Taxonomy" id="703497"/>
    <lineage>
        <taxon>Eukaryota</taxon>
        <taxon>Fungi</taxon>
        <taxon>Dikarya</taxon>
        <taxon>Ascomycota</taxon>
        <taxon>Pezizomycotina</taxon>
        <taxon>Dothideomycetes</taxon>
        <taxon>Dothideomycetes incertae sedis</taxon>
        <taxon>Microthyriales</taxon>
        <taxon>Microthyriaceae</taxon>
        <taxon>Microthyrium</taxon>
    </lineage>
</organism>
<comment type="subcellular location">
    <subcellularLocation>
        <location evidence="1 10">Endoplasmic reticulum membrane</location>
        <topology evidence="1 10">Multi-pass membrane protein</topology>
    </subcellularLocation>
</comment>
<evidence type="ECO:0000256" key="5">
    <source>
        <dbReference type="ARBA" id="ARBA00022679"/>
    </source>
</evidence>
<dbReference type="PANTHER" id="PTHR12413:SF1">
    <property type="entry name" value="DOLICHYL PYROPHOSPHATE MAN9GLCNAC2 ALPHA-1,3-GLUCOSYLTRANSFERASE"/>
    <property type="match status" value="1"/>
</dbReference>
<evidence type="ECO:0000256" key="3">
    <source>
        <dbReference type="ARBA" id="ARBA00008715"/>
    </source>
</evidence>
<name>A0A6A6US60_9PEZI</name>
<evidence type="ECO:0000256" key="9">
    <source>
        <dbReference type="ARBA" id="ARBA00023136"/>
    </source>
</evidence>
<evidence type="ECO:0000313" key="12">
    <source>
        <dbReference type="EMBL" id="KAF2675082.1"/>
    </source>
</evidence>
<evidence type="ECO:0000256" key="8">
    <source>
        <dbReference type="ARBA" id="ARBA00022989"/>
    </source>
</evidence>
<keyword evidence="8 10" id="KW-1133">Transmembrane helix</keyword>
<dbReference type="GO" id="GO:0005789">
    <property type="term" value="C:endoplasmic reticulum membrane"/>
    <property type="evidence" value="ECO:0007669"/>
    <property type="project" value="UniProtKB-SubCell"/>
</dbReference>
<feature type="transmembrane region" description="Helical" evidence="10">
    <location>
        <begin position="494"/>
        <end position="516"/>
    </location>
</feature>
<dbReference type="UniPathway" id="UPA00378"/>
<comment type="similarity">
    <text evidence="3 10">Belongs to the ALG6/ALG8 glucosyltransferase family.</text>
</comment>
<evidence type="ECO:0000256" key="4">
    <source>
        <dbReference type="ARBA" id="ARBA00022676"/>
    </source>
</evidence>
<feature type="transmembrane region" description="Helical" evidence="10">
    <location>
        <begin position="528"/>
        <end position="554"/>
    </location>
</feature>
<keyword evidence="5 10" id="KW-0808">Transferase</keyword>
<evidence type="ECO:0000256" key="11">
    <source>
        <dbReference type="SAM" id="MobiDB-lite"/>
    </source>
</evidence>
<dbReference type="EC" id="2.4.1.-" evidence="10"/>
<feature type="transmembrane region" description="Helical" evidence="10">
    <location>
        <begin position="228"/>
        <end position="254"/>
    </location>
</feature>
<dbReference type="EMBL" id="MU004230">
    <property type="protein sequence ID" value="KAF2675082.1"/>
    <property type="molecule type" value="Genomic_DNA"/>
</dbReference>
<feature type="transmembrane region" description="Helical" evidence="10">
    <location>
        <begin position="145"/>
        <end position="171"/>
    </location>
</feature>
<feature type="region of interest" description="Disordered" evidence="11">
    <location>
        <begin position="1"/>
        <end position="20"/>
    </location>
</feature>
<dbReference type="Pfam" id="PF03155">
    <property type="entry name" value="Alg6_Alg8"/>
    <property type="match status" value="2"/>
</dbReference>
<dbReference type="AlphaFoldDB" id="A0A6A6US60"/>
<evidence type="ECO:0000256" key="10">
    <source>
        <dbReference type="RuleBase" id="RU363110"/>
    </source>
</evidence>
<feature type="transmembrane region" description="Helical" evidence="10">
    <location>
        <begin position="418"/>
        <end position="435"/>
    </location>
</feature>
<sequence length="573" mass="64605">MAPRPPPSSHKPRNKRRHHLSISSPDFPLAAFLWPARTGVSSWILLPLILMAAGLFRWATSIWPYSGFQSPPMHGDFEAQRHWMEITTHLPISEWYFHDLQWWGLDYPPLTAYHSWLVGQIGNFIDGTWFTLYKSRGLDDPILKLYMRASVLVSEYLIYVPAIAVAARWFVRLEHVNFVEFAIALTAILMQPATILIDHGHFQYNTVMLGLAAATISSLMAGRVRWACVFFVGALGFKQMALFYAPAVFAYLLGSCITPKIDVVRLFTIALTTILSFGVLYAPLLLGSIRDAYRKIAIEEYQIPPLLASLPFDVDQQNMLHRPLIQLAQSIHRIFPFARGLFEDKVANFWCAIHTFHKLHQYSSSTVQRAALVATLFSITPPCLILLFKPKKDLVPLAFAATSWGFFLCSYQVHEKNVLLPLLPMTLILASQGGLLPPIRAWVGFANILACWTMYPLLRRDGLQLPYYVLTLLWAYLMGLPPTSLSTYFGTKEAAGGLTALLHLPFYAAMMAWHVANEFVAPPANKPDLWVVGNVLIGAAGFGLCYLWCLFSLAQKAGLLSWFKKETEKQKTL</sequence>
<keyword evidence="6 10" id="KW-0812">Transmembrane</keyword>
<evidence type="ECO:0000313" key="13">
    <source>
        <dbReference type="Proteomes" id="UP000799302"/>
    </source>
</evidence>
<accession>A0A6A6US60</accession>